<evidence type="ECO:0000313" key="1">
    <source>
        <dbReference type="EMBL" id="KAF2396491.1"/>
    </source>
</evidence>
<dbReference type="Proteomes" id="UP000799640">
    <property type="component" value="Unassembled WGS sequence"/>
</dbReference>
<proteinExistence type="predicted"/>
<evidence type="ECO:0000313" key="2">
    <source>
        <dbReference type="Proteomes" id="UP000799640"/>
    </source>
</evidence>
<accession>A0A6G1HKR8</accession>
<protein>
    <submittedName>
        <fullName evidence="1">Uncharacterized protein</fullName>
    </submittedName>
</protein>
<dbReference type="EMBL" id="ML996706">
    <property type="protein sequence ID" value="KAF2396491.1"/>
    <property type="molecule type" value="Genomic_DNA"/>
</dbReference>
<reference evidence="1" key="1">
    <citation type="journal article" date="2020" name="Stud. Mycol.">
        <title>101 Dothideomycetes genomes: a test case for predicting lifestyles and emergence of pathogens.</title>
        <authorList>
            <person name="Haridas S."/>
            <person name="Albert R."/>
            <person name="Binder M."/>
            <person name="Bloem J."/>
            <person name="Labutti K."/>
            <person name="Salamov A."/>
            <person name="Andreopoulos B."/>
            <person name="Baker S."/>
            <person name="Barry K."/>
            <person name="Bills G."/>
            <person name="Bluhm B."/>
            <person name="Cannon C."/>
            <person name="Castanera R."/>
            <person name="Culley D."/>
            <person name="Daum C."/>
            <person name="Ezra D."/>
            <person name="Gonzalez J."/>
            <person name="Henrissat B."/>
            <person name="Kuo A."/>
            <person name="Liang C."/>
            <person name="Lipzen A."/>
            <person name="Lutzoni F."/>
            <person name="Magnuson J."/>
            <person name="Mondo S."/>
            <person name="Nolan M."/>
            <person name="Ohm R."/>
            <person name="Pangilinan J."/>
            <person name="Park H.-J."/>
            <person name="Ramirez L."/>
            <person name="Alfaro M."/>
            <person name="Sun H."/>
            <person name="Tritt A."/>
            <person name="Yoshinaga Y."/>
            <person name="Zwiers L.-H."/>
            <person name="Turgeon B."/>
            <person name="Goodwin S."/>
            <person name="Spatafora J."/>
            <person name="Crous P."/>
            <person name="Grigoriev I."/>
        </authorList>
    </citation>
    <scope>NUCLEOTIDE SEQUENCE</scope>
    <source>
        <strain evidence="1">CBS 262.69</strain>
    </source>
</reference>
<name>A0A6G1HKR8_9PEZI</name>
<gene>
    <name evidence="1" type="ORF">EJ06DRAFT_569216</name>
</gene>
<sequence>METAFRAFVSKILREGRGKKYLGCRWLGLRQSRLIVDCASKMRRKTDSVIVPLKLQSSIRVRALVQGAEAALLKQAADRDANCTALFSHNESGGIIFFVLCFHDAAGGTHCEVPLLDTLRMFARFKPPELQKNGVTVICTVELGAGVVRRVWSEMVQLLDYRTVVHELAIA</sequence>
<keyword evidence="2" id="KW-1185">Reference proteome</keyword>
<organism evidence="1 2">
    <name type="scientific">Trichodelitschia bisporula</name>
    <dbReference type="NCBI Taxonomy" id="703511"/>
    <lineage>
        <taxon>Eukaryota</taxon>
        <taxon>Fungi</taxon>
        <taxon>Dikarya</taxon>
        <taxon>Ascomycota</taxon>
        <taxon>Pezizomycotina</taxon>
        <taxon>Dothideomycetes</taxon>
        <taxon>Dothideomycetes incertae sedis</taxon>
        <taxon>Phaeotrichales</taxon>
        <taxon>Phaeotrichaceae</taxon>
        <taxon>Trichodelitschia</taxon>
    </lineage>
</organism>
<dbReference type="AlphaFoldDB" id="A0A6G1HKR8"/>